<dbReference type="InterPro" id="IPR025857">
    <property type="entry name" value="MacB_PCD"/>
</dbReference>
<feature type="domain" description="MacB-like periplasmic core" evidence="9">
    <location>
        <begin position="562"/>
        <end position="738"/>
    </location>
</feature>
<name>A0A143PGV1_LUTPR</name>
<evidence type="ECO:0000256" key="6">
    <source>
        <dbReference type="ARBA" id="ARBA00038076"/>
    </source>
</evidence>
<evidence type="ECO:0000313" key="10">
    <source>
        <dbReference type="EMBL" id="AMY06989.1"/>
    </source>
</evidence>
<feature type="transmembrane region" description="Helical" evidence="7">
    <location>
        <begin position="93"/>
        <end position="115"/>
    </location>
</feature>
<dbReference type="NCBIfam" id="TIGR03434">
    <property type="entry name" value="ADOP"/>
    <property type="match status" value="1"/>
</dbReference>
<evidence type="ECO:0000259" key="8">
    <source>
        <dbReference type="Pfam" id="PF02687"/>
    </source>
</evidence>
<keyword evidence="10" id="KW-0547">Nucleotide-binding</keyword>
<feature type="transmembrane region" description="Helical" evidence="7">
    <location>
        <begin position="499"/>
        <end position="524"/>
    </location>
</feature>
<evidence type="ECO:0000256" key="1">
    <source>
        <dbReference type="ARBA" id="ARBA00004651"/>
    </source>
</evidence>
<keyword evidence="10" id="KW-0067">ATP-binding</keyword>
<keyword evidence="3 7" id="KW-0812">Transmembrane</keyword>
<keyword evidence="4 7" id="KW-1133">Transmembrane helix</keyword>
<dbReference type="OrthoDB" id="5933722at2"/>
<feature type="transmembrane region" description="Helical" evidence="7">
    <location>
        <begin position="357"/>
        <end position="385"/>
    </location>
</feature>
<proteinExistence type="inferred from homology"/>
<dbReference type="AlphaFoldDB" id="A0A143PGV1"/>
<keyword evidence="10" id="KW-0378">Hydrolase</keyword>
<evidence type="ECO:0000256" key="3">
    <source>
        <dbReference type="ARBA" id="ARBA00022692"/>
    </source>
</evidence>
<dbReference type="PANTHER" id="PTHR30572:SF4">
    <property type="entry name" value="ABC TRANSPORTER PERMEASE YTRF"/>
    <property type="match status" value="1"/>
</dbReference>
<keyword evidence="2" id="KW-1003">Cell membrane</keyword>
<evidence type="ECO:0000313" key="11">
    <source>
        <dbReference type="Proteomes" id="UP000076079"/>
    </source>
</evidence>
<dbReference type="InterPro" id="IPR050250">
    <property type="entry name" value="Macrolide_Exporter_MacB"/>
</dbReference>
<feature type="domain" description="ABC3 transporter permease C-terminal" evidence="8">
    <location>
        <begin position="362"/>
        <end position="478"/>
    </location>
</feature>
<dbReference type="GO" id="GO:0005524">
    <property type="term" value="F:ATP binding"/>
    <property type="evidence" value="ECO:0007669"/>
    <property type="project" value="UniProtKB-KW"/>
</dbReference>
<keyword evidence="5 7" id="KW-0472">Membrane</keyword>
<reference evidence="10 11" key="1">
    <citation type="journal article" date="2016" name="Genome Announc.">
        <title>First Complete Genome Sequence of a Subdivision 6 Acidobacterium Strain.</title>
        <authorList>
            <person name="Huang S."/>
            <person name="Vieira S."/>
            <person name="Bunk B."/>
            <person name="Riedel T."/>
            <person name="Sproer C."/>
            <person name="Overmann J."/>
        </authorList>
    </citation>
    <scope>NUCLEOTIDE SEQUENCE [LARGE SCALE GENOMIC DNA]</scope>
    <source>
        <strain evidence="11">DSM 100886 HEG_-6_39</strain>
    </source>
</reference>
<dbReference type="RefSeq" id="WP_110169000.1">
    <property type="nucleotide sequence ID" value="NZ_CP015136.1"/>
</dbReference>
<dbReference type="Proteomes" id="UP000076079">
    <property type="component" value="Chromosome"/>
</dbReference>
<keyword evidence="11" id="KW-1185">Reference proteome</keyword>
<dbReference type="InterPro" id="IPR017800">
    <property type="entry name" value="ADOP"/>
</dbReference>
<dbReference type="STRING" id="1855912.LuPra_00153"/>
<feature type="transmembrane region" description="Helical" evidence="7">
    <location>
        <begin position="406"/>
        <end position="434"/>
    </location>
</feature>
<dbReference type="EC" id="3.6.3.-" evidence="10"/>
<gene>
    <name evidence="10" type="primary">macB_5</name>
    <name evidence="10" type="ORF">LuPra_00153</name>
</gene>
<feature type="domain" description="MacB-like periplasmic core" evidence="9">
    <location>
        <begin position="98"/>
        <end position="310"/>
    </location>
</feature>
<protein>
    <submittedName>
        <fullName evidence="10">Macrolide export ATP-binding/permease protein MacB</fullName>
        <ecNumber evidence="10">3.6.3.-</ecNumber>
    </submittedName>
</protein>
<comment type="subcellular location">
    <subcellularLocation>
        <location evidence="1">Cell membrane</location>
        <topology evidence="1">Multi-pass membrane protein</topology>
    </subcellularLocation>
</comment>
<evidence type="ECO:0000256" key="5">
    <source>
        <dbReference type="ARBA" id="ARBA00023136"/>
    </source>
</evidence>
<sequence length="896" mass="96210">MTSLVRRLQHLLRRSRHDADLAEEIEAHRAHRQDALERDGLDRTDAVHASRRAMGNVTLAVEDARDVWAMRAIDSVRQDIRDSWRGLRKSPGFALAVVGTLALGIGANTALFSIFNSLILRPLPVRDPASLALLTNGSWPYPVWEEIRAREHELFDGALAWSGQRFDLSQRGRAMPVDGAYVSGRFFDELGVRAVRGRLLMPADDGGAAPDGPVVVISHRFWRQHFGGAEDVVGRQLTVQRVAFTIVGVAPAGFFGVDVGRTTDVMLPFAAEPSIRGQESWLKDPSSWWLEVMVRLKPGQSIDQANAAFRGVQPQIRAAATGGNAALAGSRYLAEPFTLVPAATGTSSLRGRFETPLFAMVVAVGLVLLVACANIASLLLARALARRHELSVRLALGGSRWRLGRLLFTESLIVAVTGATLGLGLATWGGTVLVRQLSTWQRTVSLDLSLDWRVLAFTVALACLSALVAGIAPVLGLKSVAPGDALKDAGRAITGDRRFAARGTLVVAQLAVSLVLVVAAGLFLRTFASLNRLPLGFVPEPLLVVELNLQTTVESIEARPERVERLRAAAAEIPGVRSATVSRVRRLTGGGWSAGKVAVGEGPPPQVVRGRPSLWRDATTPGWFAAMGIPLRRGRDFDEGDRVGSPPVAIVNEAFMRRYAPGRQPIGETVRLAGMGNEESRWEIVGLVGDTVYATTREGMVPTMFVPVAQQAPENFWPTVLLTINTPPDRRAAVERDVAAALTATDPTVALSFGNFDELVAATITQERLVTMLASFFGGLALLLAGIGLYGIVAHAVRARQTEISLRMALGAHPAGIVRMVFRRVGVLILAGVALGLVASLWAARFVAPLLFEVDARDPLTFVAAAAVLVAVGALAAWLPARRATRLDPARVLREG</sequence>
<dbReference type="EMBL" id="CP015136">
    <property type="protein sequence ID" value="AMY06989.1"/>
    <property type="molecule type" value="Genomic_DNA"/>
</dbReference>
<feature type="domain" description="ABC3 transporter permease C-terminal" evidence="8">
    <location>
        <begin position="776"/>
        <end position="889"/>
    </location>
</feature>
<organism evidence="10 11">
    <name type="scientific">Luteitalea pratensis</name>
    <dbReference type="NCBI Taxonomy" id="1855912"/>
    <lineage>
        <taxon>Bacteria</taxon>
        <taxon>Pseudomonadati</taxon>
        <taxon>Acidobacteriota</taxon>
        <taxon>Vicinamibacteria</taxon>
        <taxon>Vicinamibacterales</taxon>
        <taxon>Vicinamibacteraceae</taxon>
        <taxon>Luteitalea</taxon>
    </lineage>
</organism>
<dbReference type="GO" id="GO:0005886">
    <property type="term" value="C:plasma membrane"/>
    <property type="evidence" value="ECO:0007669"/>
    <property type="project" value="UniProtKB-SubCell"/>
</dbReference>
<feature type="transmembrane region" description="Helical" evidence="7">
    <location>
        <begin position="860"/>
        <end position="881"/>
    </location>
</feature>
<feature type="transmembrane region" description="Helical" evidence="7">
    <location>
        <begin position="772"/>
        <end position="797"/>
    </location>
</feature>
<evidence type="ECO:0000259" key="9">
    <source>
        <dbReference type="Pfam" id="PF12704"/>
    </source>
</evidence>
<dbReference type="Pfam" id="PF12704">
    <property type="entry name" value="MacB_PCD"/>
    <property type="match status" value="2"/>
</dbReference>
<feature type="transmembrane region" description="Helical" evidence="7">
    <location>
        <begin position="827"/>
        <end position="848"/>
    </location>
</feature>
<dbReference type="InterPro" id="IPR047928">
    <property type="entry name" value="Perm_prefix_1"/>
</dbReference>
<dbReference type="InterPro" id="IPR003838">
    <property type="entry name" value="ABC3_permease_C"/>
</dbReference>
<evidence type="ECO:0000256" key="7">
    <source>
        <dbReference type="SAM" id="Phobius"/>
    </source>
</evidence>
<reference evidence="11" key="2">
    <citation type="submission" date="2016-04" db="EMBL/GenBank/DDBJ databases">
        <title>First Complete Genome Sequence of a Subdivision 6 Acidobacterium.</title>
        <authorList>
            <person name="Huang S."/>
            <person name="Vieira S."/>
            <person name="Bunk B."/>
            <person name="Riedel T."/>
            <person name="Sproeer C."/>
            <person name="Overmann J."/>
        </authorList>
    </citation>
    <scope>NUCLEOTIDE SEQUENCE [LARGE SCALE GENOMIC DNA]</scope>
    <source>
        <strain evidence="11">DSM 100886 HEG_-6_39</strain>
    </source>
</reference>
<dbReference type="KEGG" id="abac:LuPra_00153"/>
<accession>A0A143PGV1</accession>
<evidence type="ECO:0000256" key="2">
    <source>
        <dbReference type="ARBA" id="ARBA00022475"/>
    </source>
</evidence>
<dbReference type="PANTHER" id="PTHR30572">
    <property type="entry name" value="MEMBRANE COMPONENT OF TRANSPORTER-RELATED"/>
    <property type="match status" value="1"/>
</dbReference>
<dbReference type="Pfam" id="PF02687">
    <property type="entry name" value="FtsX"/>
    <property type="match status" value="2"/>
</dbReference>
<dbReference type="GO" id="GO:0016787">
    <property type="term" value="F:hydrolase activity"/>
    <property type="evidence" value="ECO:0007669"/>
    <property type="project" value="UniProtKB-KW"/>
</dbReference>
<comment type="similarity">
    <text evidence="6">Belongs to the ABC-4 integral membrane protein family.</text>
</comment>
<feature type="transmembrane region" description="Helical" evidence="7">
    <location>
        <begin position="454"/>
        <end position="478"/>
    </location>
</feature>
<dbReference type="NCBIfam" id="NF038403">
    <property type="entry name" value="perm_prefix_1"/>
    <property type="match status" value="1"/>
</dbReference>
<dbReference type="GO" id="GO:0022857">
    <property type="term" value="F:transmembrane transporter activity"/>
    <property type="evidence" value="ECO:0007669"/>
    <property type="project" value="TreeGrafter"/>
</dbReference>
<evidence type="ECO:0000256" key="4">
    <source>
        <dbReference type="ARBA" id="ARBA00022989"/>
    </source>
</evidence>